<dbReference type="Pfam" id="PF11553">
    <property type="entry name" value="DUF3231"/>
    <property type="match status" value="2"/>
</dbReference>
<dbReference type="InterPro" id="IPR021617">
    <property type="entry name" value="DUF3231"/>
</dbReference>
<evidence type="ECO:0000313" key="1">
    <source>
        <dbReference type="EMBL" id="MDZ5470491.1"/>
    </source>
</evidence>
<name>A0ABU5ITP2_9BACI</name>
<sequence>MELHHHPKLTSAEIANLWSTYLNDTAIICLLTHFSKHTEDLDIETIVKKTLDIAIDHVEKVGKILEKEKIPLPKGYPVKEHVNLDAPKLYTDIFYSDFIYNACRFALVSHVQALNLSARNDITELFRSFYQDTSSLLIEIIEVMKGKGIFIRPPYIPYPEERDFVDKQNFLVGWLGKRRPLLAIEATNLFDQAISNQLGKELLTGFIQVTKDKEIKDYLIRGRKLSTDIVHTVQVVLEDELIPNGMKWDSKVTKSTEPPFSEQLMLFTTSALNAIGLGKVGYSISMALRRDLVTSYVQISNQIMLFSEDGSNILINRGWMEQPPQVPDREKLSEER</sequence>
<dbReference type="Gene3D" id="1.20.1260.10">
    <property type="match status" value="2"/>
</dbReference>
<evidence type="ECO:0000313" key="2">
    <source>
        <dbReference type="Proteomes" id="UP001290455"/>
    </source>
</evidence>
<organism evidence="1 2">
    <name type="scientific">Robertmurraya mangrovi</name>
    <dbReference type="NCBI Taxonomy" id="3098077"/>
    <lineage>
        <taxon>Bacteria</taxon>
        <taxon>Bacillati</taxon>
        <taxon>Bacillota</taxon>
        <taxon>Bacilli</taxon>
        <taxon>Bacillales</taxon>
        <taxon>Bacillaceae</taxon>
        <taxon>Robertmurraya</taxon>
    </lineage>
</organism>
<comment type="caution">
    <text evidence="1">The sequence shown here is derived from an EMBL/GenBank/DDBJ whole genome shotgun (WGS) entry which is preliminary data.</text>
</comment>
<dbReference type="Proteomes" id="UP001290455">
    <property type="component" value="Unassembled WGS sequence"/>
</dbReference>
<dbReference type="RefSeq" id="WP_322444790.1">
    <property type="nucleotide sequence ID" value="NZ_JAXOFX010000001.1"/>
</dbReference>
<accession>A0ABU5ITP2</accession>
<keyword evidence="2" id="KW-1185">Reference proteome</keyword>
<gene>
    <name evidence="1" type="ORF">SM124_01895</name>
</gene>
<dbReference type="EMBL" id="JAXOFX010000001">
    <property type="protein sequence ID" value="MDZ5470491.1"/>
    <property type="molecule type" value="Genomic_DNA"/>
</dbReference>
<protein>
    <submittedName>
        <fullName evidence="1">DUF3231 family protein</fullName>
    </submittedName>
</protein>
<dbReference type="InterPro" id="IPR012347">
    <property type="entry name" value="Ferritin-like"/>
</dbReference>
<proteinExistence type="predicted"/>
<reference evidence="1 2" key="1">
    <citation type="submission" date="2023-11" db="EMBL/GenBank/DDBJ databases">
        <title>Bacillus jintuensis, isolated from a mudflat on the Beibu Gulf coast.</title>
        <authorList>
            <person name="Li M."/>
        </authorList>
    </citation>
    <scope>NUCLEOTIDE SEQUENCE [LARGE SCALE GENOMIC DNA]</scope>
    <source>
        <strain evidence="1 2">31A1R</strain>
    </source>
</reference>